<gene>
    <name evidence="1" type="ORF">B2A_09288</name>
</gene>
<comment type="caution">
    <text evidence="1">The sequence shown here is derived from an EMBL/GenBank/DDBJ whole genome shotgun (WGS) entry which is preliminary data.</text>
</comment>
<accession>T1ATY7</accession>
<sequence>KLAVKLRAALTPANRRAAARIVAPYTPAALRRSLLPIFSAGCGTDGRKRCRAGTWGQTRQCAPLHVYRLVYPRGAEFSGVQGRVVVHFTLMPDGSAHLPYVVFGLPKPGYRFHAVVRTSILRSKFGHLPPGAQPARCNLMFSFVEPPFASLSAYPRLEHFIDTMRRRAHSGNPSAEAIYGTLLATVPQVGHRRERHFLSWLVKAAQAGVAYAQYEVGESLLAGLGCPHDSVKALRWMRLAAAQDEPHAQVALAMRLLRGVPTAA</sequence>
<dbReference type="InterPro" id="IPR006597">
    <property type="entry name" value="Sel1-like"/>
</dbReference>
<dbReference type="Gene3D" id="1.25.40.10">
    <property type="entry name" value="Tetratricopeptide repeat domain"/>
    <property type="match status" value="1"/>
</dbReference>
<protein>
    <submittedName>
        <fullName evidence="1">TonB family protein</fullName>
    </submittedName>
</protein>
<dbReference type="InterPro" id="IPR011990">
    <property type="entry name" value="TPR-like_helical_dom_sf"/>
</dbReference>
<dbReference type="Pfam" id="PF08238">
    <property type="entry name" value="Sel1"/>
    <property type="match status" value="1"/>
</dbReference>
<feature type="non-terminal residue" evidence="1">
    <location>
        <position position="264"/>
    </location>
</feature>
<name>T1ATY7_9ZZZZ</name>
<reference evidence="1" key="1">
    <citation type="submission" date="2013-08" db="EMBL/GenBank/DDBJ databases">
        <authorList>
            <person name="Mendez C."/>
            <person name="Richter M."/>
            <person name="Ferrer M."/>
            <person name="Sanchez J."/>
        </authorList>
    </citation>
    <scope>NUCLEOTIDE SEQUENCE</scope>
</reference>
<dbReference type="SUPFAM" id="SSF74653">
    <property type="entry name" value="TolA/TonB C-terminal domain"/>
    <property type="match status" value="1"/>
</dbReference>
<evidence type="ECO:0000313" key="1">
    <source>
        <dbReference type="EMBL" id="EQD45490.1"/>
    </source>
</evidence>
<proteinExistence type="predicted"/>
<dbReference type="SMART" id="SM00671">
    <property type="entry name" value="SEL1"/>
    <property type="match status" value="1"/>
</dbReference>
<reference evidence="1" key="2">
    <citation type="journal article" date="2014" name="ISME J.">
        <title>Microbial stratification in low pH oxic and suboxic macroscopic growths along an acid mine drainage.</title>
        <authorList>
            <person name="Mendez-Garcia C."/>
            <person name="Mesa V."/>
            <person name="Sprenger R.R."/>
            <person name="Richter M."/>
            <person name="Diez M.S."/>
            <person name="Solano J."/>
            <person name="Bargiela R."/>
            <person name="Golyshina O.V."/>
            <person name="Manteca A."/>
            <person name="Ramos J.L."/>
            <person name="Gallego J.R."/>
            <person name="Llorente I."/>
            <person name="Martins Dos Santos V.A."/>
            <person name="Jensen O.N."/>
            <person name="Pelaez A.I."/>
            <person name="Sanchez J."/>
            <person name="Ferrer M."/>
        </authorList>
    </citation>
    <scope>NUCLEOTIDE SEQUENCE</scope>
</reference>
<dbReference type="AlphaFoldDB" id="T1ATY7"/>
<dbReference type="SUPFAM" id="SSF81901">
    <property type="entry name" value="HCP-like"/>
    <property type="match status" value="1"/>
</dbReference>
<dbReference type="EMBL" id="AUZZ01006703">
    <property type="protein sequence ID" value="EQD45490.1"/>
    <property type="molecule type" value="Genomic_DNA"/>
</dbReference>
<organism evidence="1">
    <name type="scientific">mine drainage metagenome</name>
    <dbReference type="NCBI Taxonomy" id="410659"/>
    <lineage>
        <taxon>unclassified sequences</taxon>
        <taxon>metagenomes</taxon>
        <taxon>ecological metagenomes</taxon>
    </lineage>
</organism>
<feature type="non-terminal residue" evidence="1">
    <location>
        <position position="1"/>
    </location>
</feature>